<dbReference type="EMBL" id="REGN01001636">
    <property type="protein sequence ID" value="RNA33444.1"/>
    <property type="molecule type" value="Genomic_DNA"/>
</dbReference>
<sequence length="59" mass="6950">MNIDEQNRKNKIESLWTPKRLTIAPTIVNPFLLLMKDYGSKTQVHVRTVQDLRCNSHEK</sequence>
<reference evidence="1 2" key="1">
    <citation type="journal article" date="2018" name="Sci. Rep.">
        <title>Genomic signatures of local adaptation to the degree of environmental predictability in rotifers.</title>
        <authorList>
            <person name="Franch-Gras L."/>
            <person name="Hahn C."/>
            <person name="Garcia-Roger E.M."/>
            <person name="Carmona M.J."/>
            <person name="Serra M."/>
            <person name="Gomez A."/>
        </authorList>
    </citation>
    <scope>NUCLEOTIDE SEQUENCE [LARGE SCALE GENOMIC DNA]</scope>
    <source>
        <strain evidence="1">HYR1</strain>
    </source>
</reference>
<proteinExistence type="predicted"/>
<evidence type="ECO:0000313" key="1">
    <source>
        <dbReference type="EMBL" id="RNA33444.1"/>
    </source>
</evidence>
<dbReference type="AlphaFoldDB" id="A0A3M7SC95"/>
<name>A0A3M7SC95_BRAPC</name>
<keyword evidence="2" id="KW-1185">Reference proteome</keyword>
<protein>
    <submittedName>
        <fullName evidence="1">Uncharacterized protein</fullName>
    </submittedName>
</protein>
<organism evidence="1 2">
    <name type="scientific">Brachionus plicatilis</name>
    <name type="common">Marine rotifer</name>
    <name type="synonym">Brachionus muelleri</name>
    <dbReference type="NCBI Taxonomy" id="10195"/>
    <lineage>
        <taxon>Eukaryota</taxon>
        <taxon>Metazoa</taxon>
        <taxon>Spiralia</taxon>
        <taxon>Gnathifera</taxon>
        <taxon>Rotifera</taxon>
        <taxon>Eurotatoria</taxon>
        <taxon>Monogononta</taxon>
        <taxon>Pseudotrocha</taxon>
        <taxon>Ploima</taxon>
        <taxon>Brachionidae</taxon>
        <taxon>Brachionus</taxon>
    </lineage>
</organism>
<dbReference type="Proteomes" id="UP000276133">
    <property type="component" value="Unassembled WGS sequence"/>
</dbReference>
<evidence type="ECO:0000313" key="2">
    <source>
        <dbReference type="Proteomes" id="UP000276133"/>
    </source>
</evidence>
<comment type="caution">
    <text evidence="1">The sequence shown here is derived from an EMBL/GenBank/DDBJ whole genome shotgun (WGS) entry which is preliminary data.</text>
</comment>
<gene>
    <name evidence="1" type="ORF">BpHYR1_026555</name>
</gene>
<accession>A0A3M7SC95</accession>